<dbReference type="Pfam" id="PF00589">
    <property type="entry name" value="Phage_integrase"/>
    <property type="match status" value="1"/>
</dbReference>
<feature type="active site" evidence="9">
    <location>
        <position position="188"/>
    </location>
</feature>
<dbReference type="GO" id="GO:0009037">
    <property type="term" value="F:tyrosine-based site-specific recombinase activity"/>
    <property type="evidence" value="ECO:0007669"/>
    <property type="project" value="UniProtKB-UniRule"/>
</dbReference>
<comment type="similarity">
    <text evidence="9">Belongs to the 'phage' integrase family. XerC subfamily.</text>
</comment>
<name>A0A4S4FQ45_9MICO</name>
<evidence type="ECO:0000256" key="8">
    <source>
        <dbReference type="ARBA" id="ARBA00023306"/>
    </source>
</evidence>
<evidence type="ECO:0000259" key="11">
    <source>
        <dbReference type="PROSITE" id="PS51898"/>
    </source>
</evidence>
<dbReference type="PROSITE" id="PS51900">
    <property type="entry name" value="CB"/>
    <property type="match status" value="1"/>
</dbReference>
<dbReference type="GO" id="GO:0006313">
    <property type="term" value="P:DNA transposition"/>
    <property type="evidence" value="ECO:0007669"/>
    <property type="project" value="UniProtKB-UniRule"/>
</dbReference>
<dbReference type="SUPFAM" id="SSF47823">
    <property type="entry name" value="lambda integrase-like, N-terminal domain"/>
    <property type="match status" value="1"/>
</dbReference>
<dbReference type="InterPro" id="IPR044068">
    <property type="entry name" value="CB"/>
</dbReference>
<evidence type="ECO:0000256" key="7">
    <source>
        <dbReference type="ARBA" id="ARBA00023172"/>
    </source>
</evidence>
<dbReference type="PROSITE" id="PS51898">
    <property type="entry name" value="TYR_RECOMBINASE"/>
    <property type="match status" value="1"/>
</dbReference>
<dbReference type="InterPro" id="IPR010998">
    <property type="entry name" value="Integrase_recombinase_N"/>
</dbReference>
<evidence type="ECO:0000256" key="3">
    <source>
        <dbReference type="ARBA" id="ARBA00022618"/>
    </source>
</evidence>
<feature type="active site" description="O-(3'-phospho-DNA)-tyrosine intermediate" evidence="9">
    <location>
        <position position="323"/>
    </location>
</feature>
<dbReference type="GO" id="GO:0007059">
    <property type="term" value="P:chromosome segregation"/>
    <property type="evidence" value="ECO:0007669"/>
    <property type="project" value="UniProtKB-UniRule"/>
</dbReference>
<gene>
    <name evidence="9" type="primary">xerC</name>
    <name evidence="13" type="ORF">E6C64_06590</name>
</gene>
<comment type="subcellular location">
    <subcellularLocation>
        <location evidence="1 9">Cytoplasm</location>
    </subcellularLocation>
</comment>
<evidence type="ECO:0000256" key="4">
    <source>
        <dbReference type="ARBA" id="ARBA00022829"/>
    </source>
</evidence>
<dbReference type="Proteomes" id="UP000309133">
    <property type="component" value="Unassembled WGS sequence"/>
</dbReference>
<sequence length="342" mass="35936">MDGTGGATTVDSVDAAATPDPPADTRLHADGSVHTSVGYARAIELFVAHLDGERGYSAHTISSYRADLLDLAEFASRGGEAPVATLSLDLLRDWLWDSSERGLAKATIARRTASVRGFSGWLAREQLIASDPALRLRSPKTRGDLPRVITTSNLDDVFAILTLRASEDDPASLRDLAIVELLYASGIRVSELCGLDLQDLDLERLTALVTGKGNKQRVVPFGVPAAKAVGAYLDRGRAVLASESAEASGAGSALFLGARGGRVGPRTIYRLVAGLLAEVPGSGPSGPHALRHSAATHLLDGGADLRAVQELLGHASLGTTQIYTHVSAERLKAAYQQAHPRA</sequence>
<dbReference type="PANTHER" id="PTHR30349">
    <property type="entry name" value="PHAGE INTEGRASE-RELATED"/>
    <property type="match status" value="1"/>
</dbReference>
<dbReference type="Gene3D" id="1.10.443.10">
    <property type="entry name" value="Intergrase catalytic core"/>
    <property type="match status" value="1"/>
</dbReference>
<feature type="region of interest" description="Disordered" evidence="10">
    <location>
        <begin position="1"/>
        <end position="26"/>
    </location>
</feature>
<feature type="active site" evidence="9">
    <location>
        <position position="212"/>
    </location>
</feature>
<evidence type="ECO:0000313" key="14">
    <source>
        <dbReference type="Proteomes" id="UP000309133"/>
    </source>
</evidence>
<evidence type="ECO:0000256" key="10">
    <source>
        <dbReference type="SAM" id="MobiDB-lite"/>
    </source>
</evidence>
<evidence type="ECO:0000256" key="6">
    <source>
        <dbReference type="ARBA" id="ARBA00023125"/>
    </source>
</evidence>
<dbReference type="InterPro" id="IPR011010">
    <property type="entry name" value="DNA_brk_join_enz"/>
</dbReference>
<keyword evidence="3 9" id="KW-0132">Cell division</keyword>
<dbReference type="SUPFAM" id="SSF56349">
    <property type="entry name" value="DNA breaking-rejoining enzymes"/>
    <property type="match status" value="1"/>
</dbReference>
<dbReference type="GO" id="GO:0005737">
    <property type="term" value="C:cytoplasm"/>
    <property type="evidence" value="ECO:0007669"/>
    <property type="project" value="UniProtKB-SubCell"/>
</dbReference>
<keyword evidence="6 9" id="KW-0238">DNA-binding</keyword>
<comment type="subunit">
    <text evidence="9">Forms a cyclic heterotetrameric complex composed of two molecules of XerC and two molecules of XerD.</text>
</comment>
<accession>A0A4S4FQ45</accession>
<comment type="caution">
    <text evidence="13">The sequence shown here is derived from an EMBL/GenBank/DDBJ whole genome shotgun (WGS) entry which is preliminary data.</text>
</comment>
<evidence type="ECO:0000256" key="2">
    <source>
        <dbReference type="ARBA" id="ARBA00022490"/>
    </source>
</evidence>
<dbReference type="PANTHER" id="PTHR30349:SF77">
    <property type="entry name" value="TYROSINE RECOMBINASE XERC"/>
    <property type="match status" value="1"/>
</dbReference>
<evidence type="ECO:0000259" key="12">
    <source>
        <dbReference type="PROSITE" id="PS51900"/>
    </source>
</evidence>
<keyword evidence="2 9" id="KW-0963">Cytoplasm</keyword>
<feature type="active site" evidence="9">
    <location>
        <position position="288"/>
    </location>
</feature>
<dbReference type="HAMAP" id="MF_01808">
    <property type="entry name" value="Recomb_XerC_XerD"/>
    <property type="match status" value="1"/>
</dbReference>
<protein>
    <recommendedName>
        <fullName evidence="9">Tyrosine recombinase XerC</fullName>
    </recommendedName>
</protein>
<feature type="domain" description="Tyr recombinase" evidence="11">
    <location>
        <begin position="144"/>
        <end position="336"/>
    </location>
</feature>
<organism evidence="13 14">
    <name type="scientific">Naasia lichenicola</name>
    <dbReference type="NCBI Taxonomy" id="2565933"/>
    <lineage>
        <taxon>Bacteria</taxon>
        <taxon>Bacillati</taxon>
        <taxon>Actinomycetota</taxon>
        <taxon>Actinomycetes</taxon>
        <taxon>Micrococcales</taxon>
        <taxon>Microbacteriaceae</taxon>
        <taxon>Naasia</taxon>
    </lineage>
</organism>
<evidence type="ECO:0000313" key="13">
    <source>
        <dbReference type="EMBL" id="THG31725.1"/>
    </source>
</evidence>
<dbReference type="InterPro" id="IPR004107">
    <property type="entry name" value="Integrase_SAM-like_N"/>
</dbReference>
<feature type="compositionally biased region" description="Low complexity" evidence="10">
    <location>
        <begin position="7"/>
        <end position="18"/>
    </location>
</feature>
<dbReference type="CDD" id="cd00798">
    <property type="entry name" value="INT_XerDC_C"/>
    <property type="match status" value="1"/>
</dbReference>
<dbReference type="AlphaFoldDB" id="A0A4S4FQ45"/>
<keyword evidence="5 9" id="KW-0229">DNA integration</keyword>
<dbReference type="OrthoDB" id="9801717at2"/>
<keyword evidence="14" id="KW-1185">Reference proteome</keyword>
<dbReference type="InterPro" id="IPR050090">
    <property type="entry name" value="Tyrosine_recombinase_XerCD"/>
</dbReference>
<dbReference type="GO" id="GO:0003677">
    <property type="term" value="F:DNA binding"/>
    <property type="evidence" value="ECO:0007669"/>
    <property type="project" value="UniProtKB-UniRule"/>
</dbReference>
<dbReference type="EMBL" id="SSSM01000003">
    <property type="protein sequence ID" value="THG31725.1"/>
    <property type="molecule type" value="Genomic_DNA"/>
</dbReference>
<dbReference type="InterPro" id="IPR013762">
    <property type="entry name" value="Integrase-like_cat_sf"/>
</dbReference>
<feature type="active site" evidence="9">
    <location>
        <position position="291"/>
    </location>
</feature>
<comment type="function">
    <text evidence="9">Site-specific tyrosine recombinase, which acts by catalyzing the cutting and rejoining of the recombining DNA molecules. The XerC-XerD complex is essential to convert dimers of the bacterial chromosome into monomers to permit their segregation at cell division. It also contributes to the segregational stability of plasmids.</text>
</comment>
<keyword evidence="4 9" id="KW-0159">Chromosome partition</keyword>
<dbReference type="Gene3D" id="1.10.150.130">
    <property type="match status" value="1"/>
</dbReference>
<feature type="active site" evidence="9">
    <location>
        <position position="314"/>
    </location>
</feature>
<feature type="domain" description="Core-binding (CB)" evidence="12">
    <location>
        <begin position="37"/>
        <end position="123"/>
    </location>
</feature>
<reference evidence="13 14" key="1">
    <citation type="submission" date="2019-04" db="EMBL/GenBank/DDBJ databases">
        <authorList>
            <person name="Jiang L."/>
        </authorList>
    </citation>
    <scope>NUCLEOTIDE SEQUENCE [LARGE SCALE GENOMIC DNA]</scope>
    <source>
        <strain evidence="13 14">YIM 131853</strain>
    </source>
</reference>
<dbReference type="Pfam" id="PF02899">
    <property type="entry name" value="Phage_int_SAM_1"/>
    <property type="match status" value="1"/>
</dbReference>
<evidence type="ECO:0000256" key="9">
    <source>
        <dbReference type="HAMAP-Rule" id="MF_01808"/>
    </source>
</evidence>
<dbReference type="InterPro" id="IPR002104">
    <property type="entry name" value="Integrase_catalytic"/>
</dbReference>
<dbReference type="GO" id="GO:0051301">
    <property type="term" value="P:cell division"/>
    <property type="evidence" value="ECO:0007669"/>
    <property type="project" value="UniProtKB-KW"/>
</dbReference>
<keyword evidence="7 9" id="KW-0233">DNA recombination</keyword>
<proteinExistence type="inferred from homology"/>
<evidence type="ECO:0000256" key="1">
    <source>
        <dbReference type="ARBA" id="ARBA00004496"/>
    </source>
</evidence>
<dbReference type="InterPro" id="IPR023009">
    <property type="entry name" value="Tyrosine_recombinase_XerC/XerD"/>
</dbReference>
<keyword evidence="8 9" id="KW-0131">Cell cycle</keyword>
<dbReference type="RefSeq" id="WP_136426845.1">
    <property type="nucleotide sequence ID" value="NZ_SSSM01000003.1"/>
</dbReference>
<evidence type="ECO:0000256" key="5">
    <source>
        <dbReference type="ARBA" id="ARBA00022908"/>
    </source>
</evidence>